<evidence type="ECO:0000313" key="2">
    <source>
        <dbReference type="Proteomes" id="UP000095287"/>
    </source>
</evidence>
<evidence type="ECO:0000256" key="1">
    <source>
        <dbReference type="SAM" id="MobiDB-lite"/>
    </source>
</evidence>
<dbReference type="WBParaSite" id="L893_g10908.t1">
    <property type="protein sequence ID" value="L893_g10908.t1"/>
    <property type="gene ID" value="L893_g10908"/>
</dbReference>
<dbReference type="AlphaFoldDB" id="A0A1I7XYZ9"/>
<organism evidence="2 3">
    <name type="scientific">Steinernema glaseri</name>
    <dbReference type="NCBI Taxonomy" id="37863"/>
    <lineage>
        <taxon>Eukaryota</taxon>
        <taxon>Metazoa</taxon>
        <taxon>Ecdysozoa</taxon>
        <taxon>Nematoda</taxon>
        <taxon>Chromadorea</taxon>
        <taxon>Rhabditida</taxon>
        <taxon>Tylenchina</taxon>
        <taxon>Panagrolaimomorpha</taxon>
        <taxon>Strongyloidoidea</taxon>
        <taxon>Steinernematidae</taxon>
        <taxon>Steinernema</taxon>
    </lineage>
</organism>
<proteinExistence type="predicted"/>
<accession>A0A1I7XYZ9</accession>
<protein>
    <submittedName>
        <fullName evidence="3">60S ribosomal protein L36</fullName>
    </submittedName>
</protein>
<dbReference type="Proteomes" id="UP000095287">
    <property type="component" value="Unplaced"/>
</dbReference>
<reference evidence="3" key="1">
    <citation type="submission" date="2016-11" db="UniProtKB">
        <authorList>
            <consortium name="WormBaseParasite"/>
        </authorList>
    </citation>
    <scope>IDENTIFICATION</scope>
</reference>
<keyword evidence="2" id="KW-1185">Reference proteome</keyword>
<name>A0A1I7XYZ9_9BILA</name>
<sequence>MTEREPAEQEAAEQQQPGPPQQFTTPRALTAGYKQLPPPTTPRKRSGVNNVRVERLKTDGKLHKTARRRIF</sequence>
<evidence type="ECO:0000313" key="3">
    <source>
        <dbReference type="WBParaSite" id="L893_g10908.t1"/>
    </source>
</evidence>
<feature type="region of interest" description="Disordered" evidence="1">
    <location>
        <begin position="1"/>
        <end position="49"/>
    </location>
</feature>